<accession>A0AAE1DRZ4</accession>
<comment type="caution">
    <text evidence="2">The sequence shown here is derived from an EMBL/GenBank/DDBJ whole genome shotgun (WGS) entry which is preliminary data.</text>
</comment>
<organism evidence="2 3">
    <name type="scientific">Elysia crispata</name>
    <name type="common">lettuce slug</name>
    <dbReference type="NCBI Taxonomy" id="231223"/>
    <lineage>
        <taxon>Eukaryota</taxon>
        <taxon>Metazoa</taxon>
        <taxon>Spiralia</taxon>
        <taxon>Lophotrochozoa</taxon>
        <taxon>Mollusca</taxon>
        <taxon>Gastropoda</taxon>
        <taxon>Heterobranchia</taxon>
        <taxon>Euthyneura</taxon>
        <taxon>Panpulmonata</taxon>
        <taxon>Sacoglossa</taxon>
        <taxon>Placobranchoidea</taxon>
        <taxon>Plakobranchidae</taxon>
        <taxon>Elysia</taxon>
    </lineage>
</organism>
<evidence type="ECO:0000313" key="2">
    <source>
        <dbReference type="EMBL" id="KAK3780135.1"/>
    </source>
</evidence>
<proteinExistence type="predicted"/>
<dbReference type="AlphaFoldDB" id="A0AAE1DRZ4"/>
<feature type="region of interest" description="Disordered" evidence="1">
    <location>
        <begin position="90"/>
        <end position="111"/>
    </location>
</feature>
<dbReference type="Proteomes" id="UP001283361">
    <property type="component" value="Unassembled WGS sequence"/>
</dbReference>
<protein>
    <submittedName>
        <fullName evidence="2">Uncharacterized protein</fullName>
    </submittedName>
</protein>
<reference evidence="2" key="1">
    <citation type="journal article" date="2023" name="G3 (Bethesda)">
        <title>A reference genome for the long-term kleptoplast-retaining sea slug Elysia crispata morphotype clarki.</title>
        <authorList>
            <person name="Eastman K.E."/>
            <person name="Pendleton A.L."/>
            <person name="Shaikh M.A."/>
            <person name="Suttiyut T."/>
            <person name="Ogas R."/>
            <person name="Tomko P."/>
            <person name="Gavelis G."/>
            <person name="Widhalm J.R."/>
            <person name="Wisecaver J.H."/>
        </authorList>
    </citation>
    <scope>NUCLEOTIDE SEQUENCE</scope>
    <source>
        <strain evidence="2">ECLA1</strain>
    </source>
</reference>
<name>A0AAE1DRZ4_9GAST</name>
<feature type="region of interest" description="Disordered" evidence="1">
    <location>
        <begin position="1"/>
        <end position="21"/>
    </location>
</feature>
<gene>
    <name evidence="2" type="ORF">RRG08_051613</name>
</gene>
<dbReference type="EMBL" id="JAWDGP010002758">
    <property type="protein sequence ID" value="KAK3780135.1"/>
    <property type="molecule type" value="Genomic_DNA"/>
</dbReference>
<evidence type="ECO:0000256" key="1">
    <source>
        <dbReference type="SAM" id="MobiDB-lite"/>
    </source>
</evidence>
<sequence length="160" mass="18007">MLKTRHLYAPPQPSRQANEGLGLTRRRSYYYPYRVRSSPFNIEVDLRFEPSFILSYQATAPGITTGNPHSLVMTGHSIVTAAAVEFQNSHEVKCHQDKTQSPSSRPPTGQTSMFEEQEYPALTSVGVHGSKWADDNVQCIPAVRHAVRHTVRQGLVIFER</sequence>
<keyword evidence="3" id="KW-1185">Reference proteome</keyword>
<evidence type="ECO:0000313" key="3">
    <source>
        <dbReference type="Proteomes" id="UP001283361"/>
    </source>
</evidence>
<feature type="compositionally biased region" description="Polar residues" evidence="1">
    <location>
        <begin position="99"/>
        <end position="111"/>
    </location>
</feature>